<organism evidence="1 2">
    <name type="scientific">Hyphococcus lacteus</name>
    <dbReference type="NCBI Taxonomy" id="3143536"/>
    <lineage>
        <taxon>Bacteria</taxon>
        <taxon>Pseudomonadati</taxon>
        <taxon>Pseudomonadota</taxon>
        <taxon>Alphaproteobacteria</taxon>
        <taxon>Parvularculales</taxon>
        <taxon>Parvularculaceae</taxon>
        <taxon>Hyphococcus</taxon>
    </lineage>
</organism>
<dbReference type="Proteomes" id="UP001560685">
    <property type="component" value="Unassembled WGS sequence"/>
</dbReference>
<proteinExistence type="predicted"/>
<accession>A0ABV3Z4I2</accession>
<dbReference type="EMBL" id="JBEHZE010000001">
    <property type="protein sequence ID" value="MEX6633715.1"/>
    <property type="molecule type" value="Genomic_DNA"/>
</dbReference>
<sequence>MDPKNSIPFGIFAIFLSACTSAPFGYAENRCTGQQNQCQADCTGLNDGPARSACIQRCYNTENTCSTTGYNGNGSSMAIDDAIGASKSRAEKEADYERWRTEKMRERAEETSN</sequence>
<gene>
    <name evidence="1" type="ORF">ABFZ84_09165</name>
</gene>
<reference evidence="1 2" key="1">
    <citation type="submission" date="2024-05" db="EMBL/GenBank/DDBJ databases">
        <title>Three bacterial strains, DH-69, EH-24, and ECK-19 isolated from coastal sediments.</title>
        <authorList>
            <person name="Ye Y.-Q."/>
            <person name="Du Z.-J."/>
        </authorList>
    </citation>
    <scope>NUCLEOTIDE SEQUENCE [LARGE SCALE GENOMIC DNA]</scope>
    <source>
        <strain evidence="1 2">ECK-19</strain>
    </source>
</reference>
<evidence type="ECO:0000313" key="2">
    <source>
        <dbReference type="Proteomes" id="UP001560685"/>
    </source>
</evidence>
<evidence type="ECO:0000313" key="1">
    <source>
        <dbReference type="EMBL" id="MEX6633715.1"/>
    </source>
</evidence>
<dbReference type="PROSITE" id="PS51257">
    <property type="entry name" value="PROKAR_LIPOPROTEIN"/>
    <property type="match status" value="1"/>
</dbReference>
<comment type="caution">
    <text evidence="1">The sequence shown here is derived from an EMBL/GenBank/DDBJ whole genome shotgun (WGS) entry which is preliminary data.</text>
</comment>
<dbReference type="RefSeq" id="WP_369313700.1">
    <property type="nucleotide sequence ID" value="NZ_JBEHZE010000001.1"/>
</dbReference>
<protein>
    <submittedName>
        <fullName evidence="1">Uncharacterized protein</fullName>
    </submittedName>
</protein>
<name>A0ABV3Z4I2_9PROT</name>
<keyword evidence="2" id="KW-1185">Reference proteome</keyword>